<evidence type="ECO:0000256" key="4">
    <source>
        <dbReference type="ARBA" id="ARBA00023163"/>
    </source>
</evidence>
<comment type="similarity">
    <text evidence="1">Belongs to the sigma-70 factor family. ECF subfamily.</text>
</comment>
<dbReference type="InterPro" id="IPR039425">
    <property type="entry name" value="RNA_pol_sigma-70-like"/>
</dbReference>
<dbReference type="InterPro" id="IPR036388">
    <property type="entry name" value="WH-like_DNA-bd_sf"/>
</dbReference>
<evidence type="ECO:0000256" key="1">
    <source>
        <dbReference type="ARBA" id="ARBA00010641"/>
    </source>
</evidence>
<dbReference type="InterPro" id="IPR014327">
    <property type="entry name" value="RNA_pol_sigma70_bacteroid"/>
</dbReference>
<dbReference type="InterPro" id="IPR007627">
    <property type="entry name" value="RNA_pol_sigma70_r2"/>
</dbReference>
<keyword evidence="2" id="KW-0805">Transcription regulation</keyword>
<dbReference type="InterPro" id="IPR013325">
    <property type="entry name" value="RNA_pol_sigma_r2"/>
</dbReference>
<evidence type="ECO:0000256" key="2">
    <source>
        <dbReference type="ARBA" id="ARBA00023015"/>
    </source>
</evidence>
<proteinExistence type="inferred from homology"/>
<dbReference type="GO" id="GO:0003677">
    <property type="term" value="F:DNA binding"/>
    <property type="evidence" value="ECO:0007669"/>
    <property type="project" value="InterPro"/>
</dbReference>
<dbReference type="InterPro" id="IPR013249">
    <property type="entry name" value="RNA_pol_sigma70_r4_t2"/>
</dbReference>
<gene>
    <name evidence="7" type="ORF">FAM09_28685</name>
</gene>
<dbReference type="NCBIfam" id="TIGR02937">
    <property type="entry name" value="sigma70-ECF"/>
    <property type="match status" value="1"/>
</dbReference>
<evidence type="ECO:0000313" key="7">
    <source>
        <dbReference type="EMBL" id="THU31603.1"/>
    </source>
</evidence>
<dbReference type="Pfam" id="PF04542">
    <property type="entry name" value="Sigma70_r2"/>
    <property type="match status" value="1"/>
</dbReference>
<dbReference type="AlphaFoldDB" id="A0A4S8HA62"/>
<dbReference type="GO" id="GO:0006352">
    <property type="term" value="P:DNA-templated transcription initiation"/>
    <property type="evidence" value="ECO:0007669"/>
    <property type="project" value="InterPro"/>
</dbReference>
<dbReference type="Proteomes" id="UP000306918">
    <property type="component" value="Unassembled WGS sequence"/>
</dbReference>
<dbReference type="Pfam" id="PF08281">
    <property type="entry name" value="Sigma70_r4_2"/>
    <property type="match status" value="1"/>
</dbReference>
<evidence type="ECO:0000259" key="5">
    <source>
        <dbReference type="Pfam" id="PF04542"/>
    </source>
</evidence>
<reference evidence="7 8" key="1">
    <citation type="submission" date="2019-04" db="EMBL/GenBank/DDBJ databases">
        <title>Niastella caeni sp. nov., isolated from activated sludge.</title>
        <authorList>
            <person name="Sheng M."/>
        </authorList>
    </citation>
    <scope>NUCLEOTIDE SEQUENCE [LARGE SCALE GENOMIC DNA]</scope>
    <source>
        <strain evidence="7 8">HX-2-15</strain>
    </source>
</reference>
<dbReference type="SUPFAM" id="SSF88946">
    <property type="entry name" value="Sigma2 domain of RNA polymerase sigma factors"/>
    <property type="match status" value="1"/>
</dbReference>
<sequence>MVAISDLELLILWQQGNDSAFEAIYKKYALLLLSQAMRKTNDRVIAEEMVHNTFITLYKQRKDAARLHSVGAYLCTILKNKILDYYKHASVVKKYEDFLATRSAKEDPSIETLLEVKELEKLLMDHIEKLPPQCKKIFKLSRLEYLSNKEIAARLQISENTVEQQMRKALKILRSTLLKYDKEFFMLAVFHLLQ</sequence>
<accession>A0A4S8HA62</accession>
<dbReference type="SUPFAM" id="SSF88659">
    <property type="entry name" value="Sigma3 and sigma4 domains of RNA polymerase sigma factors"/>
    <property type="match status" value="1"/>
</dbReference>
<protein>
    <submittedName>
        <fullName evidence="7">RNA polymerase sigma-70 factor</fullName>
    </submittedName>
</protein>
<dbReference type="InterPro" id="IPR013324">
    <property type="entry name" value="RNA_pol_sigma_r3/r4-like"/>
</dbReference>
<evidence type="ECO:0000313" key="8">
    <source>
        <dbReference type="Proteomes" id="UP000306918"/>
    </source>
</evidence>
<comment type="caution">
    <text evidence="7">The sequence shown here is derived from an EMBL/GenBank/DDBJ whole genome shotgun (WGS) entry which is preliminary data.</text>
</comment>
<keyword evidence="3" id="KW-0731">Sigma factor</keyword>
<dbReference type="Gene3D" id="1.10.1740.10">
    <property type="match status" value="1"/>
</dbReference>
<keyword evidence="4" id="KW-0804">Transcription</keyword>
<evidence type="ECO:0000259" key="6">
    <source>
        <dbReference type="Pfam" id="PF08281"/>
    </source>
</evidence>
<dbReference type="PANTHER" id="PTHR43133:SF46">
    <property type="entry name" value="RNA POLYMERASE SIGMA-70 FACTOR ECF SUBFAMILY"/>
    <property type="match status" value="1"/>
</dbReference>
<feature type="domain" description="RNA polymerase sigma-70 region 2" evidence="5">
    <location>
        <begin position="24"/>
        <end position="89"/>
    </location>
</feature>
<dbReference type="EMBL" id="STFF01000013">
    <property type="protein sequence ID" value="THU31603.1"/>
    <property type="molecule type" value="Genomic_DNA"/>
</dbReference>
<keyword evidence="8" id="KW-1185">Reference proteome</keyword>
<dbReference type="PANTHER" id="PTHR43133">
    <property type="entry name" value="RNA POLYMERASE ECF-TYPE SIGMA FACTO"/>
    <property type="match status" value="1"/>
</dbReference>
<name>A0A4S8HA62_9BACT</name>
<evidence type="ECO:0000256" key="3">
    <source>
        <dbReference type="ARBA" id="ARBA00023082"/>
    </source>
</evidence>
<dbReference type="OrthoDB" id="764619at2"/>
<organism evidence="7 8">
    <name type="scientific">Niastella caeni</name>
    <dbReference type="NCBI Taxonomy" id="2569763"/>
    <lineage>
        <taxon>Bacteria</taxon>
        <taxon>Pseudomonadati</taxon>
        <taxon>Bacteroidota</taxon>
        <taxon>Chitinophagia</taxon>
        <taxon>Chitinophagales</taxon>
        <taxon>Chitinophagaceae</taxon>
        <taxon>Niastella</taxon>
    </lineage>
</organism>
<dbReference type="InterPro" id="IPR014284">
    <property type="entry name" value="RNA_pol_sigma-70_dom"/>
</dbReference>
<dbReference type="GO" id="GO:0016987">
    <property type="term" value="F:sigma factor activity"/>
    <property type="evidence" value="ECO:0007669"/>
    <property type="project" value="UniProtKB-KW"/>
</dbReference>
<feature type="domain" description="RNA polymerase sigma factor 70 region 4 type 2" evidence="6">
    <location>
        <begin position="123"/>
        <end position="172"/>
    </location>
</feature>
<dbReference type="NCBIfam" id="TIGR02985">
    <property type="entry name" value="Sig70_bacteroi1"/>
    <property type="match status" value="1"/>
</dbReference>
<dbReference type="Gene3D" id="1.10.10.10">
    <property type="entry name" value="Winged helix-like DNA-binding domain superfamily/Winged helix DNA-binding domain"/>
    <property type="match status" value="1"/>
</dbReference>